<sequence length="208" mass="25157">MKKTIITFVKLSLLIAMLSSLFPWHKLLNQDFESKLRIYYITYNLMFLTIITSITWFLSLKFKKDYIKQFYRNILHITLSFNTALILIFWPIYFTDKKLLLSDSVVKHKIYGNIFWQLLEHFIPFIYTFISLKDVKFTTSSDKYILITFLYYSIVLIIHKKIYDGYPYKFMKLLDKSIFYIPIVIVFTSLFCLLINRVYLYVNKKVIN</sequence>
<comment type="caution">
    <text evidence="2">The sequence shown here is derived from an EMBL/GenBank/DDBJ whole genome shotgun (WGS) entry which is preliminary data.</text>
</comment>
<evidence type="ECO:0000256" key="1">
    <source>
        <dbReference type="SAM" id="Phobius"/>
    </source>
</evidence>
<feature type="transmembrane region" description="Helical" evidence="1">
    <location>
        <begin position="7"/>
        <end position="25"/>
    </location>
</feature>
<feature type="transmembrane region" description="Helical" evidence="1">
    <location>
        <begin position="114"/>
        <end position="132"/>
    </location>
</feature>
<dbReference type="VEuPathDB" id="MicrosporidiaDB:A0H76_972"/>
<accession>A0A1X0QKY1</accession>
<keyword evidence="1" id="KW-0472">Membrane</keyword>
<evidence type="ECO:0000313" key="2">
    <source>
        <dbReference type="EMBL" id="ORE00418.1"/>
    </source>
</evidence>
<reference evidence="2 3" key="1">
    <citation type="journal article" date="2017" name="Environ. Microbiol.">
        <title>Decay of the glycolytic pathway and adaptation to intranuclear parasitism within Enterocytozoonidae microsporidia.</title>
        <authorList>
            <person name="Wiredu Boakye D."/>
            <person name="Jaroenlak P."/>
            <person name="Prachumwat A."/>
            <person name="Williams T.A."/>
            <person name="Bateman K.S."/>
            <person name="Itsathitphaisarn O."/>
            <person name="Sritunyalucksana K."/>
            <person name="Paszkiewicz K.H."/>
            <person name="Moore K.A."/>
            <person name="Stentiford G.D."/>
            <person name="Williams B.A."/>
        </authorList>
    </citation>
    <scope>NUCLEOTIDE SEQUENCE [LARGE SCALE GENOMIC DNA]</scope>
    <source>
        <strain evidence="3">canceri</strain>
    </source>
</reference>
<dbReference type="VEuPathDB" id="MicrosporidiaDB:HERIO_1031"/>
<dbReference type="EMBL" id="LTAI01000022">
    <property type="protein sequence ID" value="ORE00418.1"/>
    <property type="molecule type" value="Genomic_DNA"/>
</dbReference>
<protein>
    <recommendedName>
        <fullName evidence="4">FAR-17a/AIG1-like protein</fullName>
    </recommendedName>
</protein>
<proteinExistence type="predicted"/>
<dbReference type="Proteomes" id="UP000192501">
    <property type="component" value="Unassembled WGS sequence"/>
</dbReference>
<feature type="transmembrane region" description="Helical" evidence="1">
    <location>
        <begin position="178"/>
        <end position="202"/>
    </location>
</feature>
<feature type="transmembrane region" description="Helical" evidence="1">
    <location>
        <begin position="37"/>
        <end position="58"/>
    </location>
</feature>
<evidence type="ECO:0008006" key="4">
    <source>
        <dbReference type="Google" id="ProtNLM"/>
    </source>
</evidence>
<keyword evidence="1" id="KW-1133">Transmembrane helix</keyword>
<evidence type="ECO:0000313" key="3">
    <source>
        <dbReference type="Proteomes" id="UP000192501"/>
    </source>
</evidence>
<feature type="transmembrane region" description="Helical" evidence="1">
    <location>
        <begin position="70"/>
        <end position="94"/>
    </location>
</feature>
<feature type="transmembrane region" description="Helical" evidence="1">
    <location>
        <begin position="144"/>
        <end position="163"/>
    </location>
</feature>
<dbReference type="AlphaFoldDB" id="A0A1X0QKY1"/>
<organism evidence="2 3">
    <name type="scientific">Hepatospora eriocheir</name>
    <dbReference type="NCBI Taxonomy" id="1081669"/>
    <lineage>
        <taxon>Eukaryota</taxon>
        <taxon>Fungi</taxon>
        <taxon>Fungi incertae sedis</taxon>
        <taxon>Microsporidia</taxon>
        <taxon>Hepatosporidae</taxon>
        <taxon>Hepatospora</taxon>
    </lineage>
</organism>
<name>A0A1X0QKY1_9MICR</name>
<gene>
    <name evidence="2" type="ORF">A0H76_972</name>
</gene>
<keyword evidence="1" id="KW-0812">Transmembrane</keyword>